<keyword evidence="18" id="KW-1185">Reference proteome</keyword>
<feature type="region of interest" description="Disordered" evidence="13">
    <location>
        <begin position="1"/>
        <end position="37"/>
    </location>
</feature>
<dbReference type="Gene3D" id="1.20.1510.10">
    <property type="entry name" value="Cation efflux protein transmembrane domain"/>
    <property type="match status" value="1"/>
</dbReference>
<accession>A0A9P0MLB2</accession>
<evidence type="ECO:0000259" key="15">
    <source>
        <dbReference type="Pfam" id="PF01545"/>
    </source>
</evidence>
<gene>
    <name evidence="17" type="ORF">NEZAVI_LOCUS9526</name>
</gene>
<dbReference type="InterPro" id="IPR027469">
    <property type="entry name" value="Cation_efflux_TMD_sf"/>
</dbReference>
<evidence type="ECO:0000256" key="3">
    <source>
        <dbReference type="ARBA" id="ARBA00022448"/>
    </source>
</evidence>
<evidence type="ECO:0000313" key="17">
    <source>
        <dbReference type="EMBL" id="CAH1400238.1"/>
    </source>
</evidence>
<keyword evidence="11" id="KW-0968">Cytoplasmic vesicle</keyword>
<dbReference type="GO" id="GO:0046872">
    <property type="term" value="F:metal ion binding"/>
    <property type="evidence" value="ECO:0007669"/>
    <property type="project" value="UniProtKB-KW"/>
</dbReference>
<dbReference type="GO" id="GO:0010043">
    <property type="term" value="P:response to zinc ion"/>
    <property type="evidence" value="ECO:0007669"/>
    <property type="project" value="TreeGrafter"/>
</dbReference>
<comment type="catalytic activity">
    <reaction evidence="12">
        <text>Zn(2+)(in) + 2 H(+)(out) = Zn(2+)(out) + 2 H(+)(in)</text>
        <dbReference type="Rhea" id="RHEA:72627"/>
        <dbReference type="ChEBI" id="CHEBI:15378"/>
        <dbReference type="ChEBI" id="CHEBI:29105"/>
    </reaction>
</comment>
<feature type="transmembrane region" description="Helical" evidence="14">
    <location>
        <begin position="178"/>
        <end position="197"/>
    </location>
</feature>
<dbReference type="InterPro" id="IPR036837">
    <property type="entry name" value="Cation_efflux_CTD_sf"/>
</dbReference>
<dbReference type="GO" id="GO:0005385">
    <property type="term" value="F:zinc ion transmembrane transporter activity"/>
    <property type="evidence" value="ECO:0007669"/>
    <property type="project" value="TreeGrafter"/>
</dbReference>
<feature type="transmembrane region" description="Helical" evidence="14">
    <location>
        <begin position="218"/>
        <end position="237"/>
    </location>
</feature>
<dbReference type="Pfam" id="PF01545">
    <property type="entry name" value="Cation_efflux"/>
    <property type="match status" value="1"/>
</dbReference>
<reference evidence="17" key="1">
    <citation type="submission" date="2022-01" db="EMBL/GenBank/DDBJ databases">
        <authorList>
            <person name="King R."/>
        </authorList>
    </citation>
    <scope>NUCLEOTIDE SEQUENCE</scope>
</reference>
<name>A0A9P0MLB2_NEZVI</name>
<sequence>MESNKNDKSSHSEDEGELADESQKLMPNSNNEPIVINGNTNAINYKKTPNDSANLASSLSAAPHGLLEESLSGSGQRYGSVPDQKNTDDGTGKRVIYCVHGKPSGCCATLINGSGSSFSIEVKPRQSDPHCHRERDFSDMDKKARRKLILASILCLIFMIAEIAGGLLSGSLAIATDAAHLLTDFAAFMISLFAIWVGQRKPTRTMPFGWHRAEVIGALTSVLTIWLVTGILVYMAAMRIANNDFEIEPTVMLISSGVGVIVNIIMGMTLHQHSHSHSHDQSTTDTERVVAPNAASKNINVSAAFIHVLGDFIQSIGVFIAALIIYFREDWKLVDPICTFLFSVLVLFTTYSILKDTLLVLMEGMPRDVDFNDVLETFLSIDGVVAVHNLRIWALSLGKTALAAHVAIEEKGNPSEILTTATRKIHEKYNFFEMTLQIEYYQPKMQNCTQCQDSQNYYDGGHSSRDPEPPGPSLLRTVSENV</sequence>
<keyword evidence="6" id="KW-0862">Zinc</keyword>
<evidence type="ECO:0000256" key="9">
    <source>
        <dbReference type="ARBA" id="ARBA00023065"/>
    </source>
</evidence>
<evidence type="ECO:0000256" key="4">
    <source>
        <dbReference type="ARBA" id="ARBA00022692"/>
    </source>
</evidence>
<dbReference type="InterPro" id="IPR002524">
    <property type="entry name" value="Cation_efflux"/>
</dbReference>
<feature type="compositionally biased region" description="Polar residues" evidence="13">
    <location>
        <begin position="25"/>
        <end position="37"/>
    </location>
</feature>
<keyword evidence="4 14" id="KW-0812">Transmembrane</keyword>
<evidence type="ECO:0000256" key="10">
    <source>
        <dbReference type="ARBA" id="ARBA00023136"/>
    </source>
</evidence>
<feature type="domain" description="Cation efflux protein transmembrane" evidence="15">
    <location>
        <begin position="148"/>
        <end position="362"/>
    </location>
</feature>
<evidence type="ECO:0000256" key="8">
    <source>
        <dbReference type="ARBA" id="ARBA00022989"/>
    </source>
</evidence>
<evidence type="ECO:0000256" key="13">
    <source>
        <dbReference type="SAM" id="MobiDB-lite"/>
    </source>
</evidence>
<evidence type="ECO:0000256" key="6">
    <source>
        <dbReference type="ARBA" id="ARBA00022833"/>
    </source>
</evidence>
<proteinExistence type="inferred from homology"/>
<evidence type="ECO:0000256" key="5">
    <source>
        <dbReference type="ARBA" id="ARBA00022723"/>
    </source>
</evidence>
<keyword evidence="3" id="KW-0813">Transport</keyword>
<feature type="domain" description="Cation efflux protein cytoplasmic" evidence="16">
    <location>
        <begin position="366"/>
        <end position="440"/>
    </location>
</feature>
<dbReference type="Pfam" id="PF16916">
    <property type="entry name" value="ZT_dimer"/>
    <property type="match status" value="1"/>
</dbReference>
<dbReference type="GO" id="GO:0005886">
    <property type="term" value="C:plasma membrane"/>
    <property type="evidence" value="ECO:0007669"/>
    <property type="project" value="TreeGrafter"/>
</dbReference>
<dbReference type="NCBIfam" id="TIGR01297">
    <property type="entry name" value="CDF"/>
    <property type="match status" value="1"/>
</dbReference>
<feature type="transmembrane region" description="Helical" evidence="14">
    <location>
        <begin position="148"/>
        <end position="172"/>
    </location>
</feature>
<dbReference type="InterPro" id="IPR058533">
    <property type="entry name" value="Cation_efflux_TM"/>
</dbReference>
<evidence type="ECO:0000256" key="12">
    <source>
        <dbReference type="ARBA" id="ARBA00048349"/>
    </source>
</evidence>
<evidence type="ECO:0000256" key="14">
    <source>
        <dbReference type="SAM" id="Phobius"/>
    </source>
</evidence>
<evidence type="ECO:0008006" key="19">
    <source>
        <dbReference type="Google" id="ProtNLM"/>
    </source>
</evidence>
<dbReference type="Proteomes" id="UP001152798">
    <property type="component" value="Chromosome 4"/>
</dbReference>
<keyword evidence="10 14" id="KW-0472">Membrane</keyword>
<dbReference type="InterPro" id="IPR027470">
    <property type="entry name" value="Cation_efflux_CTD"/>
</dbReference>
<dbReference type="PANTHER" id="PTHR11562">
    <property type="entry name" value="CATION EFFLUX PROTEIN/ ZINC TRANSPORTER"/>
    <property type="match status" value="1"/>
</dbReference>
<feature type="region of interest" description="Disordered" evidence="13">
    <location>
        <begin position="456"/>
        <end position="482"/>
    </location>
</feature>
<dbReference type="GO" id="GO:0030658">
    <property type="term" value="C:transport vesicle membrane"/>
    <property type="evidence" value="ECO:0007669"/>
    <property type="project" value="UniProtKB-SubCell"/>
</dbReference>
<feature type="region of interest" description="Disordered" evidence="13">
    <location>
        <begin position="69"/>
        <end position="88"/>
    </location>
</feature>
<evidence type="ECO:0000259" key="16">
    <source>
        <dbReference type="Pfam" id="PF16916"/>
    </source>
</evidence>
<dbReference type="PANTHER" id="PTHR11562:SF17">
    <property type="entry name" value="RE54080P-RELATED"/>
    <property type="match status" value="1"/>
</dbReference>
<dbReference type="AlphaFoldDB" id="A0A9P0MLB2"/>
<dbReference type="EMBL" id="OV725080">
    <property type="protein sequence ID" value="CAH1400238.1"/>
    <property type="molecule type" value="Genomic_DNA"/>
</dbReference>
<dbReference type="FunFam" id="1.20.1510.10:FF:000002">
    <property type="entry name" value="zinc transporter 3 isoform X1"/>
    <property type="match status" value="1"/>
</dbReference>
<dbReference type="SUPFAM" id="SSF161111">
    <property type="entry name" value="Cation efflux protein transmembrane domain-like"/>
    <property type="match status" value="1"/>
</dbReference>
<protein>
    <recommendedName>
        <fullName evidence="19">Zinc transporter 2</fullName>
    </recommendedName>
</protein>
<keyword evidence="5" id="KW-0479">Metal-binding</keyword>
<feature type="transmembrane region" description="Helical" evidence="14">
    <location>
        <begin position="304"/>
        <end position="327"/>
    </location>
</feature>
<keyword evidence="9" id="KW-0406">Ion transport</keyword>
<dbReference type="InterPro" id="IPR050681">
    <property type="entry name" value="CDF/SLC30A"/>
</dbReference>
<feature type="compositionally biased region" description="Basic and acidic residues" evidence="13">
    <location>
        <begin position="1"/>
        <end position="13"/>
    </location>
</feature>
<evidence type="ECO:0000256" key="1">
    <source>
        <dbReference type="ARBA" id="ARBA00004638"/>
    </source>
</evidence>
<organism evidence="17 18">
    <name type="scientific">Nezara viridula</name>
    <name type="common">Southern green stink bug</name>
    <name type="synonym">Cimex viridulus</name>
    <dbReference type="NCBI Taxonomy" id="85310"/>
    <lineage>
        <taxon>Eukaryota</taxon>
        <taxon>Metazoa</taxon>
        <taxon>Ecdysozoa</taxon>
        <taxon>Arthropoda</taxon>
        <taxon>Hexapoda</taxon>
        <taxon>Insecta</taxon>
        <taxon>Pterygota</taxon>
        <taxon>Neoptera</taxon>
        <taxon>Paraneoptera</taxon>
        <taxon>Hemiptera</taxon>
        <taxon>Heteroptera</taxon>
        <taxon>Panheteroptera</taxon>
        <taxon>Pentatomomorpha</taxon>
        <taxon>Pentatomoidea</taxon>
        <taxon>Pentatomidae</taxon>
        <taxon>Pentatominae</taxon>
        <taxon>Nezara</taxon>
    </lineage>
</organism>
<comment type="similarity">
    <text evidence="2">Belongs to the cation diffusion facilitator (CDF) transporter (TC 2.A.4) family. SLC30A subfamily.</text>
</comment>
<keyword evidence="7" id="KW-0864">Zinc transport</keyword>
<dbReference type="SUPFAM" id="SSF160240">
    <property type="entry name" value="Cation efflux protein cytoplasmic domain-like"/>
    <property type="match status" value="1"/>
</dbReference>
<dbReference type="OrthoDB" id="9944568at2759"/>
<evidence type="ECO:0000256" key="11">
    <source>
        <dbReference type="ARBA" id="ARBA00023329"/>
    </source>
</evidence>
<feature type="transmembrane region" description="Helical" evidence="14">
    <location>
        <begin position="333"/>
        <end position="354"/>
    </location>
</feature>
<evidence type="ECO:0000256" key="2">
    <source>
        <dbReference type="ARBA" id="ARBA00008873"/>
    </source>
</evidence>
<evidence type="ECO:0000313" key="18">
    <source>
        <dbReference type="Proteomes" id="UP001152798"/>
    </source>
</evidence>
<keyword evidence="8 14" id="KW-1133">Transmembrane helix</keyword>
<evidence type="ECO:0000256" key="7">
    <source>
        <dbReference type="ARBA" id="ARBA00022906"/>
    </source>
</evidence>
<comment type="subcellular location">
    <subcellularLocation>
        <location evidence="1">Cytoplasmic vesicle</location>
        <location evidence="1">Secretory vesicle membrane</location>
        <topology evidence="1">Multi-pass membrane protein</topology>
    </subcellularLocation>
</comment>
<feature type="transmembrane region" description="Helical" evidence="14">
    <location>
        <begin position="249"/>
        <end position="270"/>
    </location>
</feature>